<keyword evidence="5" id="KW-0067">ATP-binding</keyword>
<evidence type="ECO:0000259" key="8">
    <source>
        <dbReference type="Pfam" id="PF13087"/>
    </source>
</evidence>
<evidence type="ECO:0000256" key="4">
    <source>
        <dbReference type="ARBA" id="ARBA00022806"/>
    </source>
</evidence>
<evidence type="ECO:0000256" key="5">
    <source>
        <dbReference type="ARBA" id="ARBA00022840"/>
    </source>
</evidence>
<dbReference type="PANTHER" id="PTHR43788">
    <property type="entry name" value="DNA2/NAM7 HELICASE FAMILY MEMBER"/>
    <property type="match status" value="1"/>
</dbReference>
<evidence type="ECO:0008006" key="11">
    <source>
        <dbReference type="Google" id="ProtNLM"/>
    </source>
</evidence>
<feature type="domain" description="Restriction endonuclease type II-like" evidence="9">
    <location>
        <begin position="1329"/>
        <end position="1405"/>
    </location>
</feature>
<dbReference type="InterPro" id="IPR041679">
    <property type="entry name" value="DNA2/NAM7-like_C"/>
</dbReference>
<dbReference type="GO" id="GO:0043139">
    <property type="term" value="F:5'-3' DNA helicase activity"/>
    <property type="evidence" value="ECO:0007669"/>
    <property type="project" value="TreeGrafter"/>
</dbReference>
<evidence type="ECO:0000256" key="3">
    <source>
        <dbReference type="ARBA" id="ARBA00022801"/>
    </source>
</evidence>
<keyword evidence="6" id="KW-0175">Coiled coil</keyword>
<keyword evidence="2" id="KW-0547">Nucleotide-binding</keyword>
<dbReference type="Proteomes" id="UP000886289">
    <property type="component" value="Unassembled WGS sequence"/>
</dbReference>
<evidence type="ECO:0000313" key="10">
    <source>
        <dbReference type="EMBL" id="HDD43515.1"/>
    </source>
</evidence>
<dbReference type="SUPFAM" id="SSF52540">
    <property type="entry name" value="P-loop containing nucleoside triphosphate hydrolases"/>
    <property type="match status" value="1"/>
</dbReference>
<protein>
    <recommendedName>
        <fullName evidence="11">DUF559 domain-containing protein</fullName>
    </recommendedName>
</protein>
<proteinExistence type="inferred from homology"/>
<reference evidence="10" key="1">
    <citation type="journal article" date="2020" name="mSystems">
        <title>Genome- and Community-Level Interaction Insights into Carbon Utilization and Element Cycling Functions of Hydrothermarchaeota in Hydrothermal Sediment.</title>
        <authorList>
            <person name="Zhou Z."/>
            <person name="Liu Y."/>
            <person name="Xu W."/>
            <person name="Pan J."/>
            <person name="Luo Z.H."/>
            <person name="Li M."/>
        </authorList>
    </citation>
    <scope>NUCLEOTIDE SEQUENCE [LARGE SCALE GENOMIC DNA]</scope>
    <source>
        <strain evidence="10">HyVt-233</strain>
    </source>
</reference>
<comment type="similarity">
    <text evidence="1">Belongs to the DNA2/NAM7 helicase family.</text>
</comment>
<dbReference type="Gene3D" id="3.40.960.10">
    <property type="entry name" value="VSR Endonuclease"/>
    <property type="match status" value="1"/>
</dbReference>
<feature type="non-terminal residue" evidence="10">
    <location>
        <position position="1405"/>
    </location>
</feature>
<dbReference type="InterPro" id="IPR027417">
    <property type="entry name" value="P-loop_NTPase"/>
</dbReference>
<keyword evidence="3" id="KW-0378">Hydrolase</keyword>
<sequence length="1405" mass="164464">EDFLLFQNELPNVDGISLFTPSGEDLFWISVHRQNISNPPELPEILKNWVEVSNDPNKEPQIIEEQRFVDEKGDSGQDAFIEYWEIWEQWAKEAKTKKKVQDIYNKLFKVNEQLKYDEQLELIWGHGLFLWKSEKYIIKYPLITQRMVIEHNAGEGIIHVFPEDDTEPKLELDMLIDTGLPDLSDIREKFIEFLKKRDETTLKDFYPLGFCRPILKEIAGRLTPDGEFVELNENHDLNPTHKLRVIDCWILFLRKRQQDAVIRDIESFCERLKKEEIELPKGLLSFITDPKATSSKWIKKSFNEWDIILDKQVLFPLATNQEQIQILNCLEHSEGVVVKGPPGTGKSHTIANLICHFMAEGKRVLVSSQKDQALSVLHNMIPNELRPLCMSVLSNVRDSKEKLKRAVESITEIVTQSQPYALEEEIKELESKFDQIREQLEITRNDIQEISKAQFRYIKYQDEEFLPADLVKKIREEEKQHTWLLDTPNYETKIEKSDKKEVVHIVTNPPLSDKEIEELILLRRHLIKYFNDLSYELPATNDLVDRATFYKMVKDLQKISELNKDIKDYVPSIVFKNESEELINQALKVLKEAIDTYELITENWQRSLLTILQKDIFEADKIKESIEKLSPQAEKLKKLYQAQDPLQTITLPETIELEELRIHVSDAIERLKKGKSIFSLFDLNRKRKKALKAIFINSKPPSSLKEWEDILNHIEFLKTLKELKHQWNNFAQIMNIPQLSKSKIPEKDAKELLSLIKKLNAPYEYETAYLPKIKKILDSLILQADEIVTKTPIQRIYKAINLKREQSNFQNSQNSLEQLKDNLYRIASSDRVHPVVNILIESLNDIHNPASIDKWGKVYEKVKTLESFKPDYEHFNKLLNKLATQAPHWANKWRQDDISESDVCPSHWQKSWWFKSLKKYLQDVSNGTLEIYQLEEKQNRLIDEMRRIKQKLVLAKVKLSLIKNIKEAHLQALKRWHLAVKKLGKGKGKYTWQKEKIVQQEMKQAKSAVPVWIMPLYKVSETIPSEFGSFDIVIIDEASQCDIRALLALARSKKAIIVGDPEQISPDAVGIPTNEVERLKKMHLGEIPSGKFFDLETSLYELADIVFSSQGELMLKEHFRCVPEIIQFSNELCYDGKIMPLRNPSPSERLEPVLENAFVKGGYREGRMNINKPEAKAICERIRQMVNDPRYKGRTFGVISLLGHEQARYIFNIIGEYLTPDQQEKCKFRVGDAYAFQGDERDIILLSMVVGADDEKRLTTLTHDIKRYRQRFNVAVSRAKDKLILFHSIKLEDLKPQDLRYQLLYYIKNGVLPERKKKEEIKEKFESPFEEAVYDWLTKRGYHVIPQVKVGHYRIDLVIEGANSRLGIECDGDRWHPPEKWWDDQIRQRQLERAGWVICRIWGSD</sequence>
<dbReference type="Gene3D" id="3.40.50.300">
    <property type="entry name" value="P-loop containing nucleotide triphosphate hydrolases"/>
    <property type="match status" value="3"/>
</dbReference>
<dbReference type="EMBL" id="DRBS01000059">
    <property type="protein sequence ID" value="HDD43515.1"/>
    <property type="molecule type" value="Genomic_DNA"/>
</dbReference>
<organism evidence="10">
    <name type="scientific">Desulfofervidus auxilii</name>
    <dbReference type="NCBI Taxonomy" id="1621989"/>
    <lineage>
        <taxon>Bacteria</taxon>
        <taxon>Pseudomonadati</taxon>
        <taxon>Thermodesulfobacteriota</taxon>
        <taxon>Candidatus Desulfofervidia</taxon>
        <taxon>Candidatus Desulfofervidales</taxon>
        <taxon>Candidatus Desulfofervidaceae</taxon>
        <taxon>Candidatus Desulfofervidus</taxon>
    </lineage>
</organism>
<dbReference type="Pfam" id="PF13086">
    <property type="entry name" value="AAA_11"/>
    <property type="match status" value="2"/>
</dbReference>
<keyword evidence="4" id="KW-0347">Helicase</keyword>
<dbReference type="CDD" id="cd18808">
    <property type="entry name" value="SF1_C_Upf1"/>
    <property type="match status" value="1"/>
</dbReference>
<name>A0A7C0U1V1_DESA2</name>
<dbReference type="Pfam" id="PF13087">
    <property type="entry name" value="AAA_12"/>
    <property type="match status" value="1"/>
</dbReference>
<dbReference type="GO" id="GO:0016787">
    <property type="term" value="F:hydrolase activity"/>
    <property type="evidence" value="ECO:0007669"/>
    <property type="project" value="UniProtKB-KW"/>
</dbReference>
<evidence type="ECO:0000256" key="6">
    <source>
        <dbReference type="SAM" id="Coils"/>
    </source>
</evidence>
<evidence type="ECO:0000256" key="2">
    <source>
        <dbReference type="ARBA" id="ARBA00022741"/>
    </source>
</evidence>
<feature type="coiled-coil region" evidence="6">
    <location>
        <begin position="426"/>
        <end position="453"/>
    </location>
</feature>
<dbReference type="GO" id="GO:0005524">
    <property type="term" value="F:ATP binding"/>
    <property type="evidence" value="ECO:0007669"/>
    <property type="project" value="UniProtKB-KW"/>
</dbReference>
<evidence type="ECO:0000259" key="9">
    <source>
        <dbReference type="Pfam" id="PF18741"/>
    </source>
</evidence>
<dbReference type="InterPro" id="IPR041677">
    <property type="entry name" value="DNA2/NAM7_AAA_11"/>
</dbReference>
<feature type="domain" description="DNA2/NAM7 helicase helicase" evidence="7">
    <location>
        <begin position="321"/>
        <end position="479"/>
    </location>
</feature>
<feature type="non-terminal residue" evidence="10">
    <location>
        <position position="1"/>
    </location>
</feature>
<evidence type="ECO:0000256" key="1">
    <source>
        <dbReference type="ARBA" id="ARBA00007913"/>
    </source>
</evidence>
<accession>A0A7C0U1V1</accession>
<dbReference type="InterPro" id="IPR047187">
    <property type="entry name" value="SF1_C_Upf1"/>
</dbReference>
<evidence type="ECO:0000259" key="7">
    <source>
        <dbReference type="Pfam" id="PF13086"/>
    </source>
</evidence>
<dbReference type="Pfam" id="PF18741">
    <property type="entry name" value="MTES_1575"/>
    <property type="match status" value="1"/>
</dbReference>
<dbReference type="PANTHER" id="PTHR43788:SF8">
    <property type="entry name" value="DNA-BINDING PROTEIN SMUBP-2"/>
    <property type="match status" value="1"/>
</dbReference>
<gene>
    <name evidence="10" type="ORF">ENG63_01445</name>
</gene>
<dbReference type="SUPFAM" id="SSF52980">
    <property type="entry name" value="Restriction endonuclease-like"/>
    <property type="match status" value="1"/>
</dbReference>
<comment type="caution">
    <text evidence="10">The sequence shown here is derived from an EMBL/GenBank/DDBJ whole genome shotgun (WGS) entry which is preliminary data.</text>
</comment>
<dbReference type="InterPro" id="IPR050534">
    <property type="entry name" value="Coronavir_polyprotein_1ab"/>
</dbReference>
<feature type="domain" description="DNA2/NAM7 helicase helicase" evidence="7">
    <location>
        <begin position="947"/>
        <end position="1066"/>
    </location>
</feature>
<dbReference type="InterPro" id="IPR011335">
    <property type="entry name" value="Restrct_endonuc-II-like"/>
</dbReference>
<dbReference type="InterPro" id="IPR049468">
    <property type="entry name" value="Restrct_endonuc-II-like_dom"/>
</dbReference>
<feature type="domain" description="DNA2/NAM7 helicase-like C-terminal" evidence="8">
    <location>
        <begin position="1110"/>
        <end position="1286"/>
    </location>
</feature>